<evidence type="ECO:0000313" key="2">
    <source>
        <dbReference type="EMBL" id="NKW09151.1"/>
    </source>
</evidence>
<evidence type="ECO:0000313" key="4">
    <source>
        <dbReference type="Proteomes" id="UP000558475"/>
    </source>
</evidence>
<proteinExistence type="predicted"/>
<protein>
    <submittedName>
        <fullName evidence="2">Uncharacterized protein</fullName>
    </submittedName>
</protein>
<comment type="caution">
    <text evidence="2">The sequence shown here is derived from an EMBL/GenBank/DDBJ whole genome shotgun (WGS) entry which is preliminary data.</text>
</comment>
<accession>A0A7X6JBM3</accession>
<dbReference type="AlphaFoldDB" id="A0A7X6JBM3"/>
<evidence type="ECO:0000313" key="1">
    <source>
        <dbReference type="EMBL" id="KAB2661445.1"/>
    </source>
</evidence>
<sequence>MAENEEFLRELHTGLALVRQQQKEINRRLGLIETALRDKEEKAEESRSDWWTWFLKIIGQAALVTALIWAGRQAGIEVAI</sequence>
<dbReference type="RefSeq" id="WP_151679011.1">
    <property type="nucleotide sequence ID" value="NZ_WBWA01000051.1"/>
</dbReference>
<dbReference type="Proteomes" id="UP000430843">
    <property type="component" value="Unassembled WGS sequence"/>
</dbReference>
<dbReference type="EMBL" id="JAAXZB010000001">
    <property type="protein sequence ID" value="NKW09151.1"/>
    <property type="molecule type" value="Genomic_DNA"/>
</dbReference>
<reference evidence="1 3" key="1">
    <citation type="submission" date="2019-09" db="EMBL/GenBank/DDBJ databases">
        <title>Taxonomic organization of the family Brucellaceae based on a phylogenomic approach.</title>
        <authorList>
            <person name="Leclercq S."/>
            <person name="Cloeckaert A."/>
            <person name="Zygmunt M.S."/>
        </authorList>
    </citation>
    <scope>NUCLEOTIDE SEQUENCE [LARGE SCALE GENOMIC DNA]</scope>
    <source>
        <strain evidence="1 3">LMG 18957</strain>
    </source>
</reference>
<reference evidence="2 4" key="2">
    <citation type="submission" date="2020-04" db="EMBL/GenBank/DDBJ databases">
        <title>Whole genome sequencing of clinical and environmental type strains of Ochrobactrum.</title>
        <authorList>
            <person name="Dharne M."/>
        </authorList>
    </citation>
    <scope>NUCLEOTIDE SEQUENCE [LARGE SCALE GENOMIC DNA]</scope>
    <source>
        <strain evidence="2 4">DSM 13340</strain>
    </source>
</reference>
<dbReference type="EMBL" id="WBWA01000051">
    <property type="protein sequence ID" value="KAB2661445.1"/>
    <property type="molecule type" value="Genomic_DNA"/>
</dbReference>
<keyword evidence="3" id="KW-1185">Reference proteome</keyword>
<gene>
    <name evidence="1" type="ORF">F9K91_24925</name>
    <name evidence="2" type="ORF">HGG76_02580</name>
</gene>
<evidence type="ECO:0000313" key="3">
    <source>
        <dbReference type="Proteomes" id="UP000430843"/>
    </source>
</evidence>
<name>A0A7X6JBM3_9HYPH</name>
<organism evidence="2 4">
    <name type="scientific">Brucella tritici</name>
    <dbReference type="NCBI Taxonomy" id="94626"/>
    <lineage>
        <taxon>Bacteria</taxon>
        <taxon>Pseudomonadati</taxon>
        <taxon>Pseudomonadota</taxon>
        <taxon>Alphaproteobacteria</taxon>
        <taxon>Hyphomicrobiales</taxon>
        <taxon>Brucellaceae</taxon>
        <taxon>Brucella/Ochrobactrum group</taxon>
        <taxon>Brucella</taxon>
    </lineage>
</organism>
<dbReference type="Proteomes" id="UP000558475">
    <property type="component" value="Unassembled WGS sequence"/>
</dbReference>